<dbReference type="NCBIfam" id="TIGR04183">
    <property type="entry name" value="Por_Secre_tail"/>
    <property type="match status" value="1"/>
</dbReference>
<evidence type="ECO:0000256" key="1">
    <source>
        <dbReference type="SAM" id="SignalP"/>
    </source>
</evidence>
<reference evidence="4" key="1">
    <citation type="journal article" date="2019" name="Int. J. Syst. Evol. Microbiol.">
        <title>The Global Catalogue of Microorganisms (GCM) 10K type strain sequencing project: providing services to taxonomists for standard genome sequencing and annotation.</title>
        <authorList>
            <consortium name="The Broad Institute Genomics Platform"/>
            <consortium name="The Broad Institute Genome Sequencing Center for Infectious Disease"/>
            <person name="Wu L."/>
            <person name="Ma J."/>
        </authorList>
    </citation>
    <scope>NUCLEOTIDE SEQUENCE [LARGE SCALE GENOMIC DNA]</scope>
    <source>
        <strain evidence="4">JCM 17917</strain>
    </source>
</reference>
<protein>
    <recommendedName>
        <fullName evidence="2">Secretion system C-terminal sorting domain-containing protein</fullName>
    </recommendedName>
</protein>
<feature type="domain" description="Secretion system C-terminal sorting" evidence="2">
    <location>
        <begin position="539"/>
        <end position="605"/>
    </location>
</feature>
<dbReference type="Pfam" id="PF18962">
    <property type="entry name" value="Por_Secre_tail"/>
    <property type="match status" value="1"/>
</dbReference>
<organism evidence="3 4">
    <name type="scientific">Nibribacter koreensis</name>
    <dbReference type="NCBI Taxonomy" id="1084519"/>
    <lineage>
        <taxon>Bacteria</taxon>
        <taxon>Pseudomonadati</taxon>
        <taxon>Bacteroidota</taxon>
        <taxon>Cytophagia</taxon>
        <taxon>Cytophagales</taxon>
        <taxon>Hymenobacteraceae</taxon>
        <taxon>Nibribacter</taxon>
    </lineage>
</organism>
<sequence>MRRGLMLVVGLCLGWQAQAQILSPLTQQSSLVSSPPSKGGAGAIPLPLASGDTLALPFFDDFSKGEGEPDPARWVNRGGVAVTNRYAKNAPTIFSATFDGLKADGQSYGGTNAVGPTDTLISKPLYLGKLAPKDSLYLSFFWQAGGFLDAPNFSSGTLYSLQLEFKQANGTWATVWTQKGNGRSTDFAAVMQAIKEPAYFFDGFQFRWVSSGSQGGLRDVWHLDYVQLNQSRRNGDLSNLDVALTQQMPSLLRRYTAMPIWQFLVNPAGETRTELGSTIRNLSALPAAISWRGLTKNLTTQAVDTFLKASAPINANATLAIQGAPSASFLSSQSLPYSLQTTLFLTTKEPNRLTLYNDTLRRETHLQDFYAYDDGTAEAGFSFPSSNAVQIAYQFELNKPDRIDAVRIYFTGNNSPGTVLSLRLWRDANGKPAEQSFYEQTFTVPAASGLNQWLEIALTQQQQVNGRFYVGYRQPNGSTFVNVGYDLNENAEGKIFFTNGTSVWEGLTNFTGALLIRPVVSGTVTSSLEEEELLSKSWVYPNPSAGQLTFAQNFERVEIYSLTGQKLQTLHQVKQGQPVRVQHLTNGVYLLKGYSKDKVKTTKLILQL</sequence>
<dbReference type="InterPro" id="IPR026444">
    <property type="entry name" value="Secre_tail"/>
</dbReference>
<evidence type="ECO:0000313" key="3">
    <source>
        <dbReference type="EMBL" id="GAA4301007.1"/>
    </source>
</evidence>
<gene>
    <name evidence="3" type="ORF">GCM10023183_11760</name>
</gene>
<evidence type="ECO:0000259" key="2">
    <source>
        <dbReference type="Pfam" id="PF18962"/>
    </source>
</evidence>
<dbReference type="RefSeq" id="WP_345163507.1">
    <property type="nucleotide sequence ID" value="NZ_BAABGX010000001.1"/>
</dbReference>
<dbReference type="EMBL" id="BAABGX010000001">
    <property type="protein sequence ID" value="GAA4301007.1"/>
    <property type="molecule type" value="Genomic_DNA"/>
</dbReference>
<proteinExistence type="predicted"/>
<accession>A0ABP8FDP3</accession>
<dbReference type="Proteomes" id="UP001501844">
    <property type="component" value="Unassembled WGS sequence"/>
</dbReference>
<name>A0ABP8FDP3_9BACT</name>
<feature type="chain" id="PRO_5046965695" description="Secretion system C-terminal sorting domain-containing protein" evidence="1">
    <location>
        <begin position="20"/>
        <end position="608"/>
    </location>
</feature>
<keyword evidence="1" id="KW-0732">Signal</keyword>
<feature type="signal peptide" evidence="1">
    <location>
        <begin position="1"/>
        <end position="19"/>
    </location>
</feature>
<keyword evidence="4" id="KW-1185">Reference proteome</keyword>
<evidence type="ECO:0000313" key="4">
    <source>
        <dbReference type="Proteomes" id="UP001501844"/>
    </source>
</evidence>
<comment type="caution">
    <text evidence="3">The sequence shown here is derived from an EMBL/GenBank/DDBJ whole genome shotgun (WGS) entry which is preliminary data.</text>
</comment>